<sequence length="170" mass="19976">MPFFDLRPWCFFYETSMTFPHSRSFLHRFLLLIHIDGSLDPCFWIRFRLYSRSWALLVRYLVSDILFITECLLITRAMTTTLIQMEGCVWIALTGLSITRETNSILGPWPEHEKRLWIRPITSFWDGSSLTRKMLSKLSALRATILLSLISTLRARIGPFIDILLNDPIY</sequence>
<evidence type="ECO:0000313" key="2">
    <source>
        <dbReference type="Proteomes" id="UP001142393"/>
    </source>
</evidence>
<reference evidence="1 2" key="1">
    <citation type="journal article" date="2023" name="Proc. Natl. Acad. Sci. U.S.A.">
        <title>A global phylogenomic analysis of the shiitake genus Lentinula.</title>
        <authorList>
            <person name="Sierra-Patev S."/>
            <person name="Min B."/>
            <person name="Naranjo-Ortiz M."/>
            <person name="Looney B."/>
            <person name="Konkel Z."/>
            <person name="Slot J.C."/>
            <person name="Sakamoto Y."/>
            <person name="Steenwyk J.L."/>
            <person name="Rokas A."/>
            <person name="Carro J."/>
            <person name="Camarero S."/>
            <person name="Ferreira P."/>
            <person name="Molpeceres G."/>
            <person name="Ruiz-Duenas F.J."/>
            <person name="Serrano A."/>
            <person name="Henrissat B."/>
            <person name="Drula E."/>
            <person name="Hughes K.W."/>
            <person name="Mata J.L."/>
            <person name="Ishikawa N.K."/>
            <person name="Vargas-Isla R."/>
            <person name="Ushijima S."/>
            <person name="Smith C.A."/>
            <person name="Donoghue J."/>
            <person name="Ahrendt S."/>
            <person name="Andreopoulos W."/>
            <person name="He G."/>
            <person name="LaButti K."/>
            <person name="Lipzen A."/>
            <person name="Ng V."/>
            <person name="Riley R."/>
            <person name="Sandor L."/>
            <person name="Barry K."/>
            <person name="Martinez A.T."/>
            <person name="Xiao Y."/>
            <person name="Gibbons J.G."/>
            <person name="Terashima K."/>
            <person name="Grigoriev I.V."/>
            <person name="Hibbett D."/>
        </authorList>
    </citation>
    <scope>NUCLEOTIDE SEQUENCE [LARGE SCALE GENOMIC DNA]</scope>
    <source>
        <strain evidence="1 2">TFB7810</strain>
    </source>
</reference>
<proteinExistence type="predicted"/>
<protein>
    <submittedName>
        <fullName evidence="1">Uncharacterized protein</fullName>
    </submittedName>
</protein>
<accession>A0A9W8NWN8</accession>
<name>A0A9W8NWN8_9AGAR</name>
<keyword evidence="2" id="KW-1185">Reference proteome</keyword>
<comment type="caution">
    <text evidence="1">The sequence shown here is derived from an EMBL/GenBank/DDBJ whole genome shotgun (WGS) entry which is preliminary data.</text>
</comment>
<gene>
    <name evidence="1" type="ORF">DFH05DRAFT_204047</name>
</gene>
<organism evidence="1 2">
    <name type="scientific">Lentinula detonsa</name>
    <dbReference type="NCBI Taxonomy" id="2804962"/>
    <lineage>
        <taxon>Eukaryota</taxon>
        <taxon>Fungi</taxon>
        <taxon>Dikarya</taxon>
        <taxon>Basidiomycota</taxon>
        <taxon>Agaricomycotina</taxon>
        <taxon>Agaricomycetes</taxon>
        <taxon>Agaricomycetidae</taxon>
        <taxon>Agaricales</taxon>
        <taxon>Marasmiineae</taxon>
        <taxon>Omphalotaceae</taxon>
        <taxon>Lentinula</taxon>
    </lineage>
</organism>
<dbReference type="Proteomes" id="UP001142393">
    <property type="component" value="Unassembled WGS sequence"/>
</dbReference>
<evidence type="ECO:0000313" key="1">
    <source>
        <dbReference type="EMBL" id="KAJ3742333.1"/>
    </source>
</evidence>
<dbReference type="AlphaFoldDB" id="A0A9W8NWN8"/>
<dbReference type="EMBL" id="JANVFU010000010">
    <property type="protein sequence ID" value="KAJ3742333.1"/>
    <property type="molecule type" value="Genomic_DNA"/>
</dbReference>